<protein>
    <submittedName>
        <fullName evidence="2">Uncharacterized protein</fullName>
    </submittedName>
</protein>
<dbReference type="AlphaFoldDB" id="A0A2H1IYK3"/>
<evidence type="ECO:0000313" key="3">
    <source>
        <dbReference type="Proteomes" id="UP000234342"/>
    </source>
</evidence>
<proteinExistence type="predicted"/>
<dbReference type="EMBL" id="FXZE01000004">
    <property type="protein sequence ID" value="SMX80220.1"/>
    <property type="molecule type" value="Genomic_DNA"/>
</dbReference>
<gene>
    <name evidence="2" type="ORF">BANT10_01427</name>
</gene>
<evidence type="ECO:0000256" key="1">
    <source>
        <dbReference type="SAM" id="MobiDB-lite"/>
    </source>
</evidence>
<feature type="region of interest" description="Disordered" evidence="1">
    <location>
        <begin position="96"/>
        <end position="128"/>
    </location>
</feature>
<reference evidence="3" key="1">
    <citation type="submission" date="2017-03" db="EMBL/GenBank/DDBJ databases">
        <authorList>
            <person name="Monnet C."/>
        </authorList>
    </citation>
    <scope>NUCLEOTIDE SEQUENCE [LARGE SCALE GENOMIC DNA]</scope>
    <source>
        <strain evidence="3">P10</strain>
    </source>
</reference>
<dbReference type="Proteomes" id="UP000234342">
    <property type="component" value="Unassembled WGS sequence"/>
</dbReference>
<sequence length="128" mass="14597">MDQVDLWKTLWTTVEGRPENTFRHTLNRCVPQALAETRAASPSARIPGFSGVNHRTYSAIAAPSMSVYAQTSQQRVDNLWICRYELWRKDALNDCAQSSPESESVGHFRFRRPQQTTRPVDSSTRSPE</sequence>
<accession>A0A2H1IYK3</accession>
<feature type="compositionally biased region" description="Polar residues" evidence="1">
    <location>
        <begin position="113"/>
        <end position="128"/>
    </location>
</feature>
<organism evidence="2 3">
    <name type="scientific">Brevibacterium antiquum</name>
    <dbReference type="NCBI Taxonomy" id="234835"/>
    <lineage>
        <taxon>Bacteria</taxon>
        <taxon>Bacillati</taxon>
        <taxon>Actinomycetota</taxon>
        <taxon>Actinomycetes</taxon>
        <taxon>Micrococcales</taxon>
        <taxon>Brevibacteriaceae</taxon>
        <taxon>Brevibacterium</taxon>
    </lineage>
</organism>
<keyword evidence="3" id="KW-1185">Reference proteome</keyword>
<evidence type="ECO:0000313" key="2">
    <source>
        <dbReference type="EMBL" id="SMX80220.1"/>
    </source>
</evidence>
<name>A0A2H1IYK3_9MICO</name>